<keyword evidence="6 7" id="KW-0472">Membrane</keyword>
<evidence type="ECO:0000256" key="3">
    <source>
        <dbReference type="ARBA" id="ARBA00022692"/>
    </source>
</evidence>
<protein>
    <recommendedName>
        <fullName evidence="7">Divalent metal cation transporter MntH</fullName>
    </recommendedName>
</protein>
<keyword evidence="2 7" id="KW-0813">Transport</keyword>
<sequence>MAEETPPPVSPDSRTVQTALDILDGQSRPNRLTRLMPFLGPAFIASVAYVDPGNFATNIQGGAQFGYLLVWVIVASNLMAMLIQTLSAKLGIATGMNLAEQCRARFPRTVVVAMWLLMEIVAMATDLAEFLGAALGFQLLMGIPLFVGALLTALATILILGMERYGFRPLEAVISSMVGMIALCYLLETIIVKPDWGLIAYHAVVPHFSGAESVLLASGILGATVMPHAIFLHSALTQGRIVVRDKKRLHSLYRFEIADVVIAMGMASFVNIAMLVMAAATFHATGHSAVGTIEEAYRTLEPLLGSSAKWIFGLSLLLSGLSSSTVGTSAGQVIMQGFMQRHIPIWLRRLVTMAPSLIVIGVGLDPTRTLVVSQVVLSFGLPFATIPLVMFTRSPEIMGDLVNKRITTAIAAMIAGIILALNIYLIYKTLVTG</sequence>
<name>A0ABQ6TRT0_9BACT</name>
<evidence type="ECO:0000256" key="1">
    <source>
        <dbReference type="ARBA" id="ARBA00004141"/>
    </source>
</evidence>
<dbReference type="PANTHER" id="PTHR11706:SF33">
    <property type="entry name" value="NATURAL RESISTANCE-ASSOCIATED MACROPHAGE PROTEIN 2"/>
    <property type="match status" value="1"/>
</dbReference>
<dbReference type="NCBIfam" id="TIGR01197">
    <property type="entry name" value="nramp"/>
    <property type="match status" value="1"/>
</dbReference>
<feature type="transmembrane region" description="Helical" evidence="7">
    <location>
        <begin position="172"/>
        <end position="193"/>
    </location>
</feature>
<evidence type="ECO:0000313" key="8">
    <source>
        <dbReference type="EMBL" id="KAB0671677.1"/>
    </source>
</evidence>
<evidence type="ECO:0000256" key="6">
    <source>
        <dbReference type="ARBA" id="ARBA00023136"/>
    </source>
</evidence>
<comment type="subcellular location">
    <subcellularLocation>
        <location evidence="7">Cell membrane</location>
        <topology evidence="7">Multi-pass membrane protein</topology>
    </subcellularLocation>
    <subcellularLocation>
        <location evidence="1">Membrane</location>
        <topology evidence="1">Multi-pass membrane protein</topology>
    </subcellularLocation>
</comment>
<evidence type="ECO:0000313" key="9">
    <source>
        <dbReference type="Proteomes" id="UP000798046"/>
    </source>
</evidence>
<feature type="transmembrane region" description="Helical" evidence="7">
    <location>
        <begin position="106"/>
        <end position="125"/>
    </location>
</feature>
<feature type="transmembrane region" description="Helical" evidence="7">
    <location>
        <begin position="406"/>
        <end position="427"/>
    </location>
</feature>
<keyword evidence="7" id="KW-0406">Ion transport</keyword>
<feature type="transmembrane region" description="Helical" evidence="7">
    <location>
        <begin position="257"/>
        <end position="280"/>
    </location>
</feature>
<proteinExistence type="inferred from homology"/>
<feature type="transmembrane region" description="Helical" evidence="7">
    <location>
        <begin position="65"/>
        <end position="86"/>
    </location>
</feature>
<evidence type="ECO:0000256" key="7">
    <source>
        <dbReference type="HAMAP-Rule" id="MF_00221"/>
    </source>
</evidence>
<dbReference type="HAMAP" id="MF_00221">
    <property type="entry name" value="NRAMP"/>
    <property type="match status" value="1"/>
</dbReference>
<feature type="transmembrane region" description="Helical" evidence="7">
    <location>
        <begin position="137"/>
        <end position="160"/>
    </location>
</feature>
<dbReference type="RefSeq" id="WP_151155122.1">
    <property type="nucleotide sequence ID" value="NZ_VZRA01000001.1"/>
</dbReference>
<keyword evidence="4 7" id="KW-0769">Symport</keyword>
<dbReference type="PANTHER" id="PTHR11706">
    <property type="entry name" value="SOLUTE CARRIER PROTEIN FAMILY 11 MEMBER"/>
    <property type="match status" value="1"/>
</dbReference>
<dbReference type="NCBIfam" id="NF001923">
    <property type="entry name" value="PRK00701.1"/>
    <property type="match status" value="1"/>
</dbReference>
<dbReference type="PRINTS" id="PR00447">
    <property type="entry name" value="NATRESASSCMP"/>
</dbReference>
<accession>A0ABQ6TRT0</accession>
<keyword evidence="7" id="KW-1003">Cell membrane</keyword>
<keyword evidence="5 7" id="KW-1133">Transmembrane helix</keyword>
<evidence type="ECO:0000256" key="5">
    <source>
        <dbReference type="ARBA" id="ARBA00022989"/>
    </source>
</evidence>
<feature type="transmembrane region" description="Helical" evidence="7">
    <location>
        <begin position="213"/>
        <end position="236"/>
    </location>
</feature>
<evidence type="ECO:0000256" key="2">
    <source>
        <dbReference type="ARBA" id="ARBA00022448"/>
    </source>
</evidence>
<reference evidence="8 9" key="1">
    <citation type="journal article" date="2020" name="Microorganisms">
        <title>Description of Three Novel Members in the Family Geobacteraceae, Oryzomonas japonicum gen. nov., sp. nov., Oryzomonas sagensis sp. nov., and Oryzomonas ruber sp. nov.</title>
        <authorList>
            <person name="Xu Z."/>
            <person name="Masuda Y."/>
            <person name="Hayakawa C."/>
            <person name="Ushijima N."/>
            <person name="Kawano K."/>
            <person name="Shiratori Y."/>
            <person name="Senoo K."/>
            <person name="Itoh H."/>
        </authorList>
    </citation>
    <scope>NUCLEOTIDE SEQUENCE [LARGE SCALE GENOMIC DNA]</scope>
    <source>
        <strain evidence="8 9">Red100</strain>
    </source>
</reference>
<comment type="similarity">
    <text evidence="7">Belongs to the NRAMP family.</text>
</comment>
<dbReference type="NCBIfam" id="NF037982">
    <property type="entry name" value="Nramp_1"/>
    <property type="match status" value="1"/>
</dbReference>
<gene>
    <name evidence="7" type="primary">mntH</name>
    <name evidence="8" type="ORF">F6V30_03615</name>
</gene>
<keyword evidence="3 7" id="KW-0812">Transmembrane</keyword>
<keyword evidence="9" id="KW-1185">Reference proteome</keyword>
<feature type="transmembrane region" description="Helical" evidence="7">
    <location>
        <begin position="370"/>
        <end position="394"/>
    </location>
</feature>
<comment type="function">
    <text evidence="7">H(+)-stimulated, divalent metal cation uptake system.</text>
</comment>
<dbReference type="EMBL" id="VZRA01000001">
    <property type="protein sequence ID" value="KAB0671677.1"/>
    <property type="molecule type" value="Genomic_DNA"/>
</dbReference>
<feature type="transmembrane region" description="Helical" evidence="7">
    <location>
        <begin position="346"/>
        <end position="364"/>
    </location>
</feature>
<dbReference type="Pfam" id="PF01566">
    <property type="entry name" value="Nramp"/>
    <property type="match status" value="1"/>
</dbReference>
<dbReference type="InterPro" id="IPR001046">
    <property type="entry name" value="NRAMP_fam"/>
</dbReference>
<comment type="caution">
    <text evidence="8">The sequence shown here is derived from an EMBL/GenBank/DDBJ whole genome shotgun (WGS) entry which is preliminary data.</text>
</comment>
<evidence type="ECO:0000256" key="4">
    <source>
        <dbReference type="ARBA" id="ARBA00022847"/>
    </source>
</evidence>
<dbReference type="Proteomes" id="UP000798046">
    <property type="component" value="Unassembled WGS sequence"/>
</dbReference>
<organism evidence="8 9">
    <name type="scientific">Oryzomonas sagensis</name>
    <dbReference type="NCBI Taxonomy" id="2603857"/>
    <lineage>
        <taxon>Bacteria</taxon>
        <taxon>Pseudomonadati</taxon>
        <taxon>Thermodesulfobacteriota</taxon>
        <taxon>Desulfuromonadia</taxon>
        <taxon>Geobacterales</taxon>
        <taxon>Geobacteraceae</taxon>
        <taxon>Oryzomonas</taxon>
    </lineage>
</organism>